<feature type="transmembrane region" description="Helical" evidence="7">
    <location>
        <begin position="474"/>
        <end position="496"/>
    </location>
</feature>
<dbReference type="PANTHER" id="PTHR13285">
    <property type="entry name" value="ACYLTRANSFERASE"/>
    <property type="match status" value="1"/>
</dbReference>
<protein>
    <recommendedName>
        <fullName evidence="10">MBOAT-domain-containing protein</fullName>
    </recommendedName>
</protein>
<evidence type="ECO:0000256" key="7">
    <source>
        <dbReference type="SAM" id="Phobius"/>
    </source>
</evidence>
<dbReference type="PANTHER" id="PTHR13285:SF18">
    <property type="entry name" value="PROTEIN-CYSTEINE N-PALMITOYLTRANSFERASE RASP"/>
    <property type="match status" value="1"/>
</dbReference>
<dbReference type="Pfam" id="PF03062">
    <property type="entry name" value="MBOAT"/>
    <property type="match status" value="2"/>
</dbReference>
<dbReference type="OrthoDB" id="420606at2759"/>
<gene>
    <name evidence="8" type="ORF">HYDPIDRAFT_135433</name>
</gene>
<feature type="transmembrane region" description="Helical" evidence="7">
    <location>
        <begin position="119"/>
        <end position="136"/>
    </location>
</feature>
<feature type="transmembrane region" description="Helical" evidence="7">
    <location>
        <begin position="440"/>
        <end position="462"/>
    </location>
</feature>
<evidence type="ECO:0000256" key="3">
    <source>
        <dbReference type="ARBA" id="ARBA00022692"/>
    </source>
</evidence>
<dbReference type="GO" id="GO:0008374">
    <property type="term" value="F:O-acyltransferase activity"/>
    <property type="evidence" value="ECO:0007669"/>
    <property type="project" value="TreeGrafter"/>
</dbReference>
<feature type="region of interest" description="Disordered" evidence="6">
    <location>
        <begin position="344"/>
        <end position="396"/>
    </location>
</feature>
<dbReference type="EMBL" id="KN839853">
    <property type="protein sequence ID" value="KIJ62940.1"/>
    <property type="molecule type" value="Genomic_DNA"/>
</dbReference>
<evidence type="ECO:0000256" key="4">
    <source>
        <dbReference type="ARBA" id="ARBA00022989"/>
    </source>
</evidence>
<dbReference type="AlphaFoldDB" id="A0A0C9VXG9"/>
<accession>A0A0C9VXG9</accession>
<comment type="similarity">
    <text evidence="2">Belongs to the membrane-bound acyltransferase family.</text>
</comment>
<dbReference type="HOGENOM" id="CLU_021430_1_1_1"/>
<evidence type="ECO:0000256" key="5">
    <source>
        <dbReference type="ARBA" id="ARBA00023136"/>
    </source>
</evidence>
<evidence type="ECO:0000256" key="6">
    <source>
        <dbReference type="SAM" id="MobiDB-lite"/>
    </source>
</evidence>
<keyword evidence="4 7" id="KW-1133">Transmembrane helix</keyword>
<comment type="subcellular location">
    <subcellularLocation>
        <location evidence="1">Membrane</location>
        <topology evidence="1">Multi-pass membrane protein</topology>
    </subcellularLocation>
</comment>
<dbReference type="InterPro" id="IPR051085">
    <property type="entry name" value="MB_O-acyltransferase"/>
</dbReference>
<keyword evidence="5 7" id="KW-0472">Membrane</keyword>
<evidence type="ECO:0000313" key="8">
    <source>
        <dbReference type="EMBL" id="KIJ62940.1"/>
    </source>
</evidence>
<keyword evidence="3 7" id="KW-0812">Transmembrane</keyword>
<proteinExistence type="inferred from homology"/>
<feature type="transmembrane region" description="Helical" evidence="7">
    <location>
        <begin position="516"/>
        <end position="534"/>
    </location>
</feature>
<sequence>MPTDLHITRERPSTFQFDHDDIREKNTNGITSLTVNIPDSKKAQTGGLRPPSRWGTPEFLFYYLVAAVVIPFMAWVPMSLSSPTHVNYPFFRNRLSPGWMFGREVDNSDSQYRAFRNNIPALAFLALISVALKSIYTRSAIRSTSVIPTNNLYLIPFFVLFAILYLVGLHGTSTIKILAILTTNYCIGKGFGGSHAGPLVTWVFNGAVLFANEWNAGYRFSTLHPSLATLDAFEGIYPRWHISFNITMLRLVSFNMDYFWACTSPRPIEPETTLTEKQRAATSHPLEQYSYASYLAYVLFPPLYIAGPILTFNNFMWQVLLPSPFYWLGKPSEGDPIKANKEAKAWPGQNPPQMNKNRIRKPNGSAEGQKTIQNGPPAKPATVPKTGEKAGKQNFNPPWPKFSRDTRYIYIPLGGTKNGAVTTALIFSFVALWHDLSFRLLAWGWLVSLFILPELLATYLLPQSKYGRYPWYRHICAIGGVLNVLTMISANLVGFVIGTDGILYMVNQITGSFEGFRFLIGACCCLFVGVQLMFEYREEEMRRGIFRRC</sequence>
<evidence type="ECO:0000256" key="2">
    <source>
        <dbReference type="ARBA" id="ARBA00010323"/>
    </source>
</evidence>
<evidence type="ECO:0008006" key="10">
    <source>
        <dbReference type="Google" id="ProtNLM"/>
    </source>
</evidence>
<keyword evidence="9" id="KW-1185">Reference proteome</keyword>
<dbReference type="GO" id="GO:0005783">
    <property type="term" value="C:endoplasmic reticulum"/>
    <property type="evidence" value="ECO:0007669"/>
    <property type="project" value="TreeGrafter"/>
</dbReference>
<reference evidence="8 9" key="1">
    <citation type="submission" date="2014-04" db="EMBL/GenBank/DDBJ databases">
        <title>Evolutionary Origins and Diversification of the Mycorrhizal Mutualists.</title>
        <authorList>
            <consortium name="DOE Joint Genome Institute"/>
            <consortium name="Mycorrhizal Genomics Consortium"/>
            <person name="Kohler A."/>
            <person name="Kuo A."/>
            <person name="Nagy L.G."/>
            <person name="Floudas D."/>
            <person name="Copeland A."/>
            <person name="Barry K.W."/>
            <person name="Cichocki N."/>
            <person name="Veneault-Fourrey C."/>
            <person name="LaButti K."/>
            <person name="Lindquist E.A."/>
            <person name="Lipzen A."/>
            <person name="Lundell T."/>
            <person name="Morin E."/>
            <person name="Murat C."/>
            <person name="Riley R."/>
            <person name="Ohm R."/>
            <person name="Sun H."/>
            <person name="Tunlid A."/>
            <person name="Henrissat B."/>
            <person name="Grigoriev I.V."/>
            <person name="Hibbett D.S."/>
            <person name="Martin F."/>
        </authorList>
    </citation>
    <scope>NUCLEOTIDE SEQUENCE [LARGE SCALE GENOMIC DNA]</scope>
    <source>
        <strain evidence="8 9">MD-312</strain>
    </source>
</reference>
<evidence type="ECO:0000313" key="9">
    <source>
        <dbReference type="Proteomes" id="UP000053820"/>
    </source>
</evidence>
<feature type="transmembrane region" description="Helical" evidence="7">
    <location>
        <begin position="59"/>
        <end position="78"/>
    </location>
</feature>
<organism evidence="8 9">
    <name type="scientific">Hydnomerulius pinastri MD-312</name>
    <dbReference type="NCBI Taxonomy" id="994086"/>
    <lineage>
        <taxon>Eukaryota</taxon>
        <taxon>Fungi</taxon>
        <taxon>Dikarya</taxon>
        <taxon>Basidiomycota</taxon>
        <taxon>Agaricomycotina</taxon>
        <taxon>Agaricomycetes</taxon>
        <taxon>Agaricomycetidae</taxon>
        <taxon>Boletales</taxon>
        <taxon>Boletales incertae sedis</taxon>
        <taxon>Leucogyrophana</taxon>
    </lineage>
</organism>
<dbReference type="InterPro" id="IPR004299">
    <property type="entry name" value="MBOAT_fam"/>
</dbReference>
<name>A0A0C9VXG9_9AGAM</name>
<evidence type="ECO:0000256" key="1">
    <source>
        <dbReference type="ARBA" id="ARBA00004141"/>
    </source>
</evidence>
<dbReference type="GO" id="GO:0016020">
    <property type="term" value="C:membrane"/>
    <property type="evidence" value="ECO:0007669"/>
    <property type="project" value="UniProtKB-SubCell"/>
</dbReference>
<feature type="transmembrane region" description="Helical" evidence="7">
    <location>
        <begin position="408"/>
        <end position="434"/>
    </location>
</feature>
<dbReference type="GO" id="GO:0006506">
    <property type="term" value="P:GPI anchor biosynthetic process"/>
    <property type="evidence" value="ECO:0007669"/>
    <property type="project" value="TreeGrafter"/>
</dbReference>
<feature type="transmembrane region" description="Helical" evidence="7">
    <location>
        <begin position="148"/>
        <end position="168"/>
    </location>
</feature>
<dbReference type="Proteomes" id="UP000053820">
    <property type="component" value="Unassembled WGS sequence"/>
</dbReference>